<proteinExistence type="predicted"/>
<evidence type="ECO:0008006" key="3">
    <source>
        <dbReference type="Google" id="ProtNLM"/>
    </source>
</evidence>
<sequence length="340" mass="38613">MDVVAFVETWEYPESCGTILPGFTRVASLINERRFQRGRGHGCITVWTREGLKPDLKVEYTDVANQFVCVSMPDKHSKAYIFFVYFAPSGAAVYEGRDDPFHELSLKVMEFQTKGPIWVLGDLNSRSESVQGRHVRGVEIAQWRSEVENEDWSRASEDTGKNAFTNDFIQLVDTCGLTILNGSRKFPLIGDNTFVMCNGASVIDYLLATSPARDRVIDFEIKALLPDSDHRPLQCKPGGFEKGCNRTRRTDRRLVLDKSRRQAYEDQVSQELNRLDQTGDSISRKLTQVAKKIFSSREVGRSTWYDESCVLAQRALSEAGEDRWAEFRRASKVGRRESTG</sequence>
<comment type="caution">
    <text evidence="1">The sequence shown here is derived from an EMBL/GenBank/DDBJ whole genome shotgun (WGS) entry which is preliminary data.</text>
</comment>
<dbReference type="Proteomes" id="UP001633002">
    <property type="component" value="Unassembled WGS sequence"/>
</dbReference>
<evidence type="ECO:0000313" key="1">
    <source>
        <dbReference type="EMBL" id="KAL3693685.1"/>
    </source>
</evidence>
<dbReference type="Gene3D" id="3.60.10.10">
    <property type="entry name" value="Endonuclease/exonuclease/phosphatase"/>
    <property type="match status" value="1"/>
</dbReference>
<dbReference type="AlphaFoldDB" id="A0ABD3HTT1"/>
<name>A0ABD3HTT1_9MARC</name>
<keyword evidence="2" id="KW-1185">Reference proteome</keyword>
<dbReference type="SUPFAM" id="SSF56219">
    <property type="entry name" value="DNase I-like"/>
    <property type="match status" value="1"/>
</dbReference>
<accession>A0ABD3HTT1</accession>
<organism evidence="1 2">
    <name type="scientific">Riccia sorocarpa</name>
    <dbReference type="NCBI Taxonomy" id="122646"/>
    <lineage>
        <taxon>Eukaryota</taxon>
        <taxon>Viridiplantae</taxon>
        <taxon>Streptophyta</taxon>
        <taxon>Embryophyta</taxon>
        <taxon>Marchantiophyta</taxon>
        <taxon>Marchantiopsida</taxon>
        <taxon>Marchantiidae</taxon>
        <taxon>Marchantiales</taxon>
        <taxon>Ricciaceae</taxon>
        <taxon>Riccia</taxon>
    </lineage>
</organism>
<protein>
    <recommendedName>
        <fullName evidence="3">Endonuclease/exonuclease/phosphatase domain-containing protein</fullName>
    </recommendedName>
</protein>
<gene>
    <name evidence="1" type="ORF">R1sor_007336</name>
</gene>
<reference evidence="1 2" key="1">
    <citation type="submission" date="2024-09" db="EMBL/GenBank/DDBJ databases">
        <title>Chromosome-scale assembly of Riccia sorocarpa.</title>
        <authorList>
            <person name="Paukszto L."/>
        </authorList>
    </citation>
    <scope>NUCLEOTIDE SEQUENCE [LARGE SCALE GENOMIC DNA]</scope>
    <source>
        <strain evidence="1">LP-2024</strain>
        <tissue evidence="1">Aerial parts of the thallus</tissue>
    </source>
</reference>
<evidence type="ECO:0000313" key="2">
    <source>
        <dbReference type="Proteomes" id="UP001633002"/>
    </source>
</evidence>
<dbReference type="InterPro" id="IPR036691">
    <property type="entry name" value="Endo/exonu/phosph_ase_sf"/>
</dbReference>
<dbReference type="EMBL" id="JBJQOH010000003">
    <property type="protein sequence ID" value="KAL3693685.1"/>
    <property type="molecule type" value="Genomic_DNA"/>
</dbReference>